<evidence type="ECO:0000313" key="3">
    <source>
        <dbReference type="EMBL" id="MER2997808.1"/>
    </source>
</evidence>
<dbReference type="PANTHER" id="PTHR32060:SF30">
    <property type="entry name" value="CARBOXY-TERMINAL PROCESSING PROTEASE CTPA"/>
    <property type="match status" value="1"/>
</dbReference>
<dbReference type="Gene3D" id="2.30.42.10">
    <property type="match status" value="1"/>
</dbReference>
<proteinExistence type="predicted"/>
<feature type="domain" description="Tail specific protease" evidence="2">
    <location>
        <begin position="388"/>
        <end position="582"/>
    </location>
</feature>
<dbReference type="RefSeq" id="WP_350412230.1">
    <property type="nucleotide sequence ID" value="NZ_JBEOKT010000007.1"/>
</dbReference>
<sequence length="607" mass="68088">MKMNIKKWLAINGLLFIFSLLITYPAFATNYNPKNKPTITERQAQNLFAFAKAYGFVKYFYPLQKKERINWHYIAATGAQSVLNAEDDTELKQELDRLFNPIAPLLTFHTQPSTNYSSNITSAETYYYNLHQGLGQDKDDLPLLTRKLSGSLYHSSIVAVDNKKYTQLAAAGTILSADSVYTAEISDNLFCSLPLTLTEQAYNSNKAYKRFSKNYKLNLSSHYDQLASIIIFWNIFQHFHPYLDNTIGWDKVFFETIARLSPTTTESEFKQVASNITSSLNDGHASISYSNSTGIYKHTPAPPFETGWIENKLVITKSNVSGTALQQGDIIESINGTDTEVLMNQLKQKISVANQKNRNLVAAERTLNYNLAADKPNTLVITDGSGIKKEVTLDAKTFQFKKETGPAVIKEVEPGIFYLDASRISEKDIKENLESLKQAKGVVFDLRKRPTNAFTSTVLPYFIDQELETGNWSVPNYTFPNQQRLNYKPIAKWHIKPNGETITAQKAFLVGHNTFSFGETCAEIIDHYNIGTIVGENTAGTNGNINFAGAGKLQVLWTGMRVLKRDGSQYHGIGVIPDILVQPTIKDVRQGRDTQLAAAVDHLKTQF</sequence>
<keyword evidence="4" id="KW-1185">Reference proteome</keyword>
<dbReference type="SUPFAM" id="SSF52096">
    <property type="entry name" value="ClpP/crotonase"/>
    <property type="match status" value="1"/>
</dbReference>
<feature type="signal peptide" evidence="1">
    <location>
        <begin position="1"/>
        <end position="28"/>
    </location>
</feature>
<dbReference type="PANTHER" id="PTHR32060">
    <property type="entry name" value="TAIL-SPECIFIC PROTEASE"/>
    <property type="match status" value="1"/>
</dbReference>
<protein>
    <submittedName>
        <fullName evidence="3">S41 family peptidase</fullName>
    </submittedName>
</protein>
<dbReference type="Gene3D" id="3.30.750.44">
    <property type="match status" value="1"/>
</dbReference>
<organism evidence="3 4">
    <name type="scientific">Pontibacter populi</name>
    <dbReference type="NCBI Taxonomy" id="890055"/>
    <lineage>
        <taxon>Bacteria</taxon>
        <taxon>Pseudomonadati</taxon>
        <taxon>Bacteroidota</taxon>
        <taxon>Cytophagia</taxon>
        <taxon>Cytophagales</taxon>
        <taxon>Hymenobacteraceae</taxon>
        <taxon>Pontibacter</taxon>
    </lineage>
</organism>
<dbReference type="Gene3D" id="3.90.226.10">
    <property type="entry name" value="2-enoyl-CoA Hydratase, Chain A, domain 1"/>
    <property type="match status" value="1"/>
</dbReference>
<dbReference type="InterPro" id="IPR029045">
    <property type="entry name" value="ClpP/crotonase-like_dom_sf"/>
</dbReference>
<comment type="caution">
    <text evidence="3">The sequence shown here is derived from an EMBL/GenBank/DDBJ whole genome shotgun (WGS) entry which is preliminary data.</text>
</comment>
<evidence type="ECO:0000256" key="1">
    <source>
        <dbReference type="SAM" id="SignalP"/>
    </source>
</evidence>
<dbReference type="InterPro" id="IPR005151">
    <property type="entry name" value="Tail-specific_protease"/>
</dbReference>
<dbReference type="SMART" id="SM00245">
    <property type="entry name" value="TSPc"/>
    <property type="match status" value="1"/>
</dbReference>
<dbReference type="EMBL" id="JBEOKT010000007">
    <property type="protein sequence ID" value="MER2997808.1"/>
    <property type="molecule type" value="Genomic_DNA"/>
</dbReference>
<dbReference type="Pfam" id="PF03572">
    <property type="entry name" value="Peptidase_S41"/>
    <property type="match status" value="1"/>
</dbReference>
<reference evidence="3 4" key="1">
    <citation type="submission" date="2024-06" db="EMBL/GenBank/DDBJ databases">
        <title>Pontibacter populi HYL7-15.</title>
        <authorList>
            <person name="Kim M.K."/>
        </authorList>
    </citation>
    <scope>NUCLEOTIDE SEQUENCE [LARGE SCALE GENOMIC DNA]</scope>
    <source>
        <strain evidence="3 4">HYL7-15</strain>
    </source>
</reference>
<evidence type="ECO:0000259" key="2">
    <source>
        <dbReference type="SMART" id="SM00245"/>
    </source>
</evidence>
<accession>A0ABV1RTU2</accession>
<feature type="chain" id="PRO_5046042856" evidence="1">
    <location>
        <begin position="29"/>
        <end position="607"/>
    </location>
</feature>
<evidence type="ECO:0000313" key="4">
    <source>
        <dbReference type="Proteomes" id="UP001476807"/>
    </source>
</evidence>
<gene>
    <name evidence="3" type="ORF">ABS362_09630</name>
</gene>
<dbReference type="Proteomes" id="UP001476807">
    <property type="component" value="Unassembled WGS sequence"/>
</dbReference>
<name>A0ABV1RTU2_9BACT</name>
<keyword evidence="1" id="KW-0732">Signal</keyword>
<dbReference type="InterPro" id="IPR036034">
    <property type="entry name" value="PDZ_sf"/>
</dbReference>